<accession>A0A8R1UR75</accession>
<gene>
    <name evidence="2" type="primary">WBGene00275119</name>
</gene>
<accession>A0A2A6BR81</accession>
<evidence type="ECO:0000313" key="2">
    <source>
        <dbReference type="EnsemblMetazoa" id="PPA36750.1"/>
    </source>
</evidence>
<sequence>VVRSNRKNDQKENKKKAGEKKEEKEEQVGERPANSYEQYGTSSNGRKKNKSDRGKGKNIELMRKHYGIIRRRQTKITDYLMLGDVRRLARRPNKVFPTWMRLLERRDRSHTPPCPPYD</sequence>
<name>A0A2A6BR81_PRIPA</name>
<dbReference type="AlphaFoldDB" id="A0A2A6BR81"/>
<proteinExistence type="predicted"/>
<organism evidence="2 3">
    <name type="scientific">Pristionchus pacificus</name>
    <name type="common">Parasitic nematode worm</name>
    <dbReference type="NCBI Taxonomy" id="54126"/>
    <lineage>
        <taxon>Eukaryota</taxon>
        <taxon>Metazoa</taxon>
        <taxon>Ecdysozoa</taxon>
        <taxon>Nematoda</taxon>
        <taxon>Chromadorea</taxon>
        <taxon>Rhabditida</taxon>
        <taxon>Rhabditina</taxon>
        <taxon>Diplogasteromorpha</taxon>
        <taxon>Diplogasteroidea</taxon>
        <taxon>Neodiplogasteridae</taxon>
        <taxon>Pristionchus</taxon>
    </lineage>
</organism>
<evidence type="ECO:0000256" key="1">
    <source>
        <dbReference type="SAM" id="MobiDB-lite"/>
    </source>
</evidence>
<protein>
    <submittedName>
        <fullName evidence="2">Uncharacterized protein</fullName>
    </submittedName>
</protein>
<keyword evidence="3" id="KW-1185">Reference proteome</keyword>
<evidence type="ECO:0000313" key="3">
    <source>
        <dbReference type="Proteomes" id="UP000005239"/>
    </source>
</evidence>
<dbReference type="Proteomes" id="UP000005239">
    <property type="component" value="Unassembled WGS sequence"/>
</dbReference>
<feature type="compositionally biased region" description="Basic and acidic residues" evidence="1">
    <location>
        <begin position="1"/>
        <end position="29"/>
    </location>
</feature>
<reference evidence="3" key="1">
    <citation type="journal article" date="2008" name="Nat. Genet.">
        <title>The Pristionchus pacificus genome provides a unique perspective on nematode lifestyle and parasitism.</title>
        <authorList>
            <person name="Dieterich C."/>
            <person name="Clifton S.W."/>
            <person name="Schuster L.N."/>
            <person name="Chinwalla A."/>
            <person name="Delehaunty K."/>
            <person name="Dinkelacker I."/>
            <person name="Fulton L."/>
            <person name="Fulton R."/>
            <person name="Godfrey J."/>
            <person name="Minx P."/>
            <person name="Mitreva M."/>
            <person name="Roeseler W."/>
            <person name="Tian H."/>
            <person name="Witte H."/>
            <person name="Yang S.P."/>
            <person name="Wilson R.K."/>
            <person name="Sommer R.J."/>
        </authorList>
    </citation>
    <scope>NUCLEOTIDE SEQUENCE [LARGE SCALE GENOMIC DNA]</scope>
    <source>
        <strain evidence="3">PS312</strain>
    </source>
</reference>
<dbReference type="EnsemblMetazoa" id="PPA36750.1">
    <property type="protein sequence ID" value="PPA36750.1"/>
    <property type="gene ID" value="WBGene00275119"/>
</dbReference>
<reference evidence="2" key="2">
    <citation type="submission" date="2022-06" db="UniProtKB">
        <authorList>
            <consortium name="EnsemblMetazoa"/>
        </authorList>
    </citation>
    <scope>IDENTIFICATION</scope>
    <source>
        <strain evidence="2">PS312</strain>
    </source>
</reference>
<feature type="compositionally biased region" description="Polar residues" evidence="1">
    <location>
        <begin position="35"/>
        <end position="44"/>
    </location>
</feature>
<feature type="region of interest" description="Disordered" evidence="1">
    <location>
        <begin position="1"/>
        <end position="59"/>
    </location>
</feature>